<reference evidence="2" key="2">
    <citation type="journal article" date="2017" name="Nat. Plants">
        <title>The Aegilops tauschii genome reveals multiple impacts of transposons.</title>
        <authorList>
            <person name="Zhao G."/>
            <person name="Zou C."/>
            <person name="Li K."/>
            <person name="Wang K."/>
            <person name="Li T."/>
            <person name="Gao L."/>
            <person name="Zhang X."/>
            <person name="Wang H."/>
            <person name="Yang Z."/>
            <person name="Liu X."/>
            <person name="Jiang W."/>
            <person name="Mao L."/>
            <person name="Kong X."/>
            <person name="Jiao Y."/>
            <person name="Jia J."/>
        </authorList>
    </citation>
    <scope>NUCLEOTIDE SEQUENCE [LARGE SCALE GENOMIC DNA]</scope>
    <source>
        <strain evidence="2">cv. AL8/78</strain>
    </source>
</reference>
<reference evidence="1" key="5">
    <citation type="journal article" date="2021" name="G3 (Bethesda)">
        <title>Aegilops tauschii genome assembly Aet v5.0 features greater sequence contiguity and improved annotation.</title>
        <authorList>
            <person name="Wang L."/>
            <person name="Zhu T."/>
            <person name="Rodriguez J.C."/>
            <person name="Deal K.R."/>
            <person name="Dubcovsky J."/>
            <person name="McGuire P.E."/>
            <person name="Lux T."/>
            <person name="Spannagl M."/>
            <person name="Mayer K.F.X."/>
            <person name="Baldrich P."/>
            <person name="Meyers B.C."/>
            <person name="Huo N."/>
            <person name="Gu Y.Q."/>
            <person name="Zhou H."/>
            <person name="Devos K.M."/>
            <person name="Bennetzen J.L."/>
            <person name="Unver T."/>
            <person name="Budak H."/>
            <person name="Gulick P.J."/>
            <person name="Galiba G."/>
            <person name="Kalapos B."/>
            <person name="Nelson D.R."/>
            <person name="Li P."/>
            <person name="You F.M."/>
            <person name="Luo M.C."/>
            <person name="Dvorak J."/>
        </authorList>
    </citation>
    <scope>NUCLEOTIDE SEQUENCE [LARGE SCALE GENOMIC DNA]</scope>
    <source>
        <strain evidence="1">cv. AL8/78</strain>
    </source>
</reference>
<proteinExistence type="predicted"/>
<reference evidence="1" key="4">
    <citation type="submission" date="2019-03" db="UniProtKB">
        <authorList>
            <consortium name="EnsemblPlants"/>
        </authorList>
    </citation>
    <scope>IDENTIFICATION</scope>
</reference>
<sequence>MWTFMMAGFYGSDHCPVSLELSKEAAEAPESKSSG</sequence>
<dbReference type="AlphaFoldDB" id="A0A453HGS6"/>
<dbReference type="EnsemblPlants" id="AET4Gv20183700.6">
    <property type="protein sequence ID" value="AET4Gv20183700.6"/>
    <property type="gene ID" value="AET4Gv20183700"/>
</dbReference>
<reference evidence="1" key="3">
    <citation type="journal article" date="2017" name="Nature">
        <title>Genome sequence of the progenitor of the wheat D genome Aegilops tauschii.</title>
        <authorList>
            <person name="Luo M.C."/>
            <person name="Gu Y.Q."/>
            <person name="Puiu D."/>
            <person name="Wang H."/>
            <person name="Twardziok S.O."/>
            <person name="Deal K.R."/>
            <person name="Huo N."/>
            <person name="Zhu T."/>
            <person name="Wang L."/>
            <person name="Wang Y."/>
            <person name="McGuire P.E."/>
            <person name="Liu S."/>
            <person name="Long H."/>
            <person name="Ramasamy R.K."/>
            <person name="Rodriguez J.C."/>
            <person name="Van S.L."/>
            <person name="Yuan L."/>
            <person name="Wang Z."/>
            <person name="Xia Z."/>
            <person name="Xiao L."/>
            <person name="Anderson O.D."/>
            <person name="Ouyang S."/>
            <person name="Liang Y."/>
            <person name="Zimin A.V."/>
            <person name="Pertea G."/>
            <person name="Qi P."/>
            <person name="Bennetzen J.L."/>
            <person name="Dai X."/>
            <person name="Dawson M.W."/>
            <person name="Muller H.G."/>
            <person name="Kugler K."/>
            <person name="Rivarola-Duarte L."/>
            <person name="Spannagl M."/>
            <person name="Mayer K.F.X."/>
            <person name="Lu F.H."/>
            <person name="Bevan M.W."/>
            <person name="Leroy P."/>
            <person name="Li P."/>
            <person name="You F.M."/>
            <person name="Sun Q."/>
            <person name="Liu Z."/>
            <person name="Lyons E."/>
            <person name="Wicker T."/>
            <person name="Salzberg S.L."/>
            <person name="Devos K.M."/>
            <person name="Dvorak J."/>
        </authorList>
    </citation>
    <scope>NUCLEOTIDE SEQUENCE [LARGE SCALE GENOMIC DNA]</scope>
    <source>
        <strain evidence="1">cv. AL8/78</strain>
    </source>
</reference>
<protein>
    <submittedName>
        <fullName evidence="1">Uncharacterized protein</fullName>
    </submittedName>
</protein>
<dbReference type="Gramene" id="AET4Gv20183700.6">
    <property type="protein sequence ID" value="AET4Gv20183700.6"/>
    <property type="gene ID" value="AET4Gv20183700"/>
</dbReference>
<reference evidence="2" key="1">
    <citation type="journal article" date="2014" name="Science">
        <title>Ancient hybridizations among the ancestral genomes of bread wheat.</title>
        <authorList>
            <consortium name="International Wheat Genome Sequencing Consortium,"/>
            <person name="Marcussen T."/>
            <person name="Sandve S.R."/>
            <person name="Heier L."/>
            <person name="Spannagl M."/>
            <person name="Pfeifer M."/>
            <person name="Jakobsen K.S."/>
            <person name="Wulff B.B."/>
            <person name="Steuernagel B."/>
            <person name="Mayer K.F."/>
            <person name="Olsen O.A."/>
        </authorList>
    </citation>
    <scope>NUCLEOTIDE SEQUENCE [LARGE SCALE GENOMIC DNA]</scope>
    <source>
        <strain evidence="2">cv. AL8/78</strain>
    </source>
</reference>
<evidence type="ECO:0000313" key="2">
    <source>
        <dbReference type="Proteomes" id="UP000015105"/>
    </source>
</evidence>
<keyword evidence="2" id="KW-1185">Reference proteome</keyword>
<name>A0A453HGS6_AEGTS</name>
<dbReference type="Proteomes" id="UP000015105">
    <property type="component" value="Chromosome 4D"/>
</dbReference>
<organism evidence="1 2">
    <name type="scientific">Aegilops tauschii subsp. strangulata</name>
    <name type="common">Goatgrass</name>
    <dbReference type="NCBI Taxonomy" id="200361"/>
    <lineage>
        <taxon>Eukaryota</taxon>
        <taxon>Viridiplantae</taxon>
        <taxon>Streptophyta</taxon>
        <taxon>Embryophyta</taxon>
        <taxon>Tracheophyta</taxon>
        <taxon>Spermatophyta</taxon>
        <taxon>Magnoliopsida</taxon>
        <taxon>Liliopsida</taxon>
        <taxon>Poales</taxon>
        <taxon>Poaceae</taxon>
        <taxon>BOP clade</taxon>
        <taxon>Pooideae</taxon>
        <taxon>Triticodae</taxon>
        <taxon>Triticeae</taxon>
        <taxon>Triticinae</taxon>
        <taxon>Aegilops</taxon>
    </lineage>
</organism>
<evidence type="ECO:0000313" key="1">
    <source>
        <dbReference type="EnsemblPlants" id="AET4Gv20183700.6"/>
    </source>
</evidence>
<accession>A0A453HGS6</accession>